<reference evidence="1" key="1">
    <citation type="journal article" date="2020" name="Stud. Mycol.">
        <title>101 Dothideomycetes genomes: a test case for predicting lifestyles and emergence of pathogens.</title>
        <authorList>
            <person name="Haridas S."/>
            <person name="Albert R."/>
            <person name="Binder M."/>
            <person name="Bloem J."/>
            <person name="Labutti K."/>
            <person name="Salamov A."/>
            <person name="Andreopoulos B."/>
            <person name="Baker S."/>
            <person name="Barry K."/>
            <person name="Bills G."/>
            <person name="Bluhm B."/>
            <person name="Cannon C."/>
            <person name="Castanera R."/>
            <person name="Culley D."/>
            <person name="Daum C."/>
            <person name="Ezra D."/>
            <person name="Gonzalez J."/>
            <person name="Henrissat B."/>
            <person name="Kuo A."/>
            <person name="Liang C."/>
            <person name="Lipzen A."/>
            <person name="Lutzoni F."/>
            <person name="Magnuson J."/>
            <person name="Mondo S."/>
            <person name="Nolan M."/>
            <person name="Ohm R."/>
            <person name="Pangilinan J."/>
            <person name="Park H.-J."/>
            <person name="Ramirez L."/>
            <person name="Alfaro M."/>
            <person name="Sun H."/>
            <person name="Tritt A."/>
            <person name="Yoshinaga Y."/>
            <person name="Zwiers L.-H."/>
            <person name="Turgeon B."/>
            <person name="Goodwin S."/>
            <person name="Spatafora J."/>
            <person name="Crous P."/>
            <person name="Grigoriev I."/>
        </authorList>
    </citation>
    <scope>NUCLEOTIDE SEQUENCE</scope>
    <source>
        <strain evidence="1">CBS 207.26</strain>
    </source>
</reference>
<organism evidence="1 2">
    <name type="scientific">Zopfia rhizophila CBS 207.26</name>
    <dbReference type="NCBI Taxonomy" id="1314779"/>
    <lineage>
        <taxon>Eukaryota</taxon>
        <taxon>Fungi</taxon>
        <taxon>Dikarya</taxon>
        <taxon>Ascomycota</taxon>
        <taxon>Pezizomycotina</taxon>
        <taxon>Dothideomycetes</taxon>
        <taxon>Dothideomycetes incertae sedis</taxon>
        <taxon>Zopfiaceae</taxon>
        <taxon>Zopfia</taxon>
    </lineage>
</organism>
<evidence type="ECO:0000313" key="1">
    <source>
        <dbReference type="EMBL" id="KAF2183490.1"/>
    </source>
</evidence>
<dbReference type="OrthoDB" id="5289248at2759"/>
<evidence type="ECO:0000313" key="2">
    <source>
        <dbReference type="Proteomes" id="UP000800200"/>
    </source>
</evidence>
<keyword evidence="2" id="KW-1185">Reference proteome</keyword>
<dbReference type="AlphaFoldDB" id="A0A6A6DZW9"/>
<dbReference type="EMBL" id="ML994642">
    <property type="protein sequence ID" value="KAF2183490.1"/>
    <property type="molecule type" value="Genomic_DNA"/>
</dbReference>
<dbReference type="Proteomes" id="UP000800200">
    <property type="component" value="Unassembled WGS sequence"/>
</dbReference>
<accession>A0A6A6DZW9</accession>
<proteinExistence type="predicted"/>
<gene>
    <name evidence="1" type="ORF">K469DRAFT_582514</name>
</gene>
<protein>
    <submittedName>
        <fullName evidence="1">Uncharacterized protein</fullName>
    </submittedName>
</protein>
<sequence>WETRIEFDSKLMSQSTINRFCAAIGTSLGADDEMIFGFTNGTDVAVCRPMFEDQQLYYSSHKKQHAITHLAIVLPNGLFGAVFSEVSAAGGDALLCI</sequence>
<name>A0A6A6DZW9_9PEZI</name>
<feature type="non-terminal residue" evidence="1">
    <location>
        <position position="1"/>
    </location>
</feature>